<reference evidence="1" key="1">
    <citation type="submission" date="2024-09" db="EMBL/GenBank/DDBJ databases">
        <title>Black Yeasts Isolated from many extreme environments.</title>
        <authorList>
            <person name="Coleine C."/>
            <person name="Stajich J.E."/>
            <person name="Selbmann L."/>
        </authorList>
    </citation>
    <scope>NUCLEOTIDE SEQUENCE</scope>
    <source>
        <strain evidence="1">CCFEE 5737</strain>
    </source>
</reference>
<keyword evidence="2" id="KW-1185">Reference proteome</keyword>
<dbReference type="EMBL" id="JAWDJW010000001">
    <property type="protein sequence ID" value="KAK3082357.1"/>
    <property type="molecule type" value="Genomic_DNA"/>
</dbReference>
<protein>
    <submittedName>
        <fullName evidence="1">Uncharacterized protein</fullName>
    </submittedName>
</protein>
<evidence type="ECO:0000313" key="1">
    <source>
        <dbReference type="EMBL" id="KAK3082357.1"/>
    </source>
</evidence>
<proteinExistence type="predicted"/>
<comment type="caution">
    <text evidence="1">The sequence shown here is derived from an EMBL/GenBank/DDBJ whole genome shotgun (WGS) entry which is preliminary data.</text>
</comment>
<name>A0ACC3DZQ5_9PEZI</name>
<gene>
    <name evidence="1" type="ORF">LTS18_004269</name>
</gene>
<evidence type="ECO:0000313" key="2">
    <source>
        <dbReference type="Proteomes" id="UP001186974"/>
    </source>
</evidence>
<accession>A0ACC3DZQ5</accession>
<sequence>MLHILPVLLTLLCGTSAVYTPRDWGKGEPHENPSSSYEHGGGSGHVGPGHVGPGQGGPGQGVPGQGGSNGGSNGGVPTAQVKNGTYEGVYSDVYNQDYFLGVPFAQPPVGNLRFRLPQPLNSSWDGTHNAKEYSSECVGYGSDQWNYNTSEDCLYLNVVRPAGYANQQLPVAFWIHGGGYYQGGGVDQRYNLSFMIQNSVDIGKPIIGVSINYRLAAWGFLQSDQVQGSGNTNLGLRDQRLALHWIQENIAAFGGDPTKVTIWGESAGGSSVGFHLTAYGGRNDSLFRGAMMESGNPVFYGSLRGTDFYQPKYDNITSQVGCDNSTDPLQCLRDTPFEQLNAVINTTALSGGWNPVVDGDFIRRYTSLELADGDFVHVPIISGANSDEGSAFSPQGINTTEDFYNHLIGSEFSCVHKPRLPTDSDQALRTSPAPLPPSLANQILEAYPDDPAVGVPVNLPPDFRPGPPQGAQFRRSAAYYGDAVFIANRRLTCEVWSAAGVPAYCYRFNAIPAGVPSIVGATHFQEVAFVFYNLMGVGYEPAATPPFENKTQNYADLAKLMDSSWVSFVHDQDPNSFRANNATGDLWPRYSVDNPQDFVFDANVTSYAEPDTYRQEGMALINANNAGVYQR</sequence>
<organism evidence="1 2">
    <name type="scientific">Coniosporium uncinatum</name>
    <dbReference type="NCBI Taxonomy" id="93489"/>
    <lineage>
        <taxon>Eukaryota</taxon>
        <taxon>Fungi</taxon>
        <taxon>Dikarya</taxon>
        <taxon>Ascomycota</taxon>
        <taxon>Pezizomycotina</taxon>
        <taxon>Dothideomycetes</taxon>
        <taxon>Dothideomycetes incertae sedis</taxon>
        <taxon>Coniosporium</taxon>
    </lineage>
</organism>
<dbReference type="Proteomes" id="UP001186974">
    <property type="component" value="Unassembled WGS sequence"/>
</dbReference>